<organism evidence="3 4">
    <name type="scientific">Streptomyces spinosisporus</name>
    <dbReference type="NCBI Taxonomy" id="2927582"/>
    <lineage>
        <taxon>Bacteria</taxon>
        <taxon>Bacillati</taxon>
        <taxon>Actinomycetota</taxon>
        <taxon>Actinomycetes</taxon>
        <taxon>Kitasatosporales</taxon>
        <taxon>Streptomycetaceae</taxon>
        <taxon>Streptomyces</taxon>
    </lineage>
</organism>
<protein>
    <submittedName>
        <fullName evidence="3">Tetratricopeptide repeat protein</fullName>
    </submittedName>
</protein>
<reference evidence="3" key="1">
    <citation type="submission" date="2022-03" db="EMBL/GenBank/DDBJ databases">
        <title>Streptomyces 7R015 and 7R016 isolated from Barleria lupulina in Thailand.</title>
        <authorList>
            <person name="Kanchanasin P."/>
            <person name="Phongsopitanun W."/>
            <person name="Tanasupawat S."/>
        </authorList>
    </citation>
    <scope>NUCLEOTIDE SEQUENCE</scope>
    <source>
        <strain evidence="3">7R016</strain>
    </source>
</reference>
<dbReference type="PROSITE" id="PS50005">
    <property type="entry name" value="TPR"/>
    <property type="match status" value="1"/>
</dbReference>
<accession>A0ABS9XGG4</accession>
<feature type="region of interest" description="Disordered" evidence="2">
    <location>
        <begin position="1"/>
        <end position="26"/>
    </location>
</feature>
<proteinExistence type="predicted"/>
<evidence type="ECO:0000313" key="4">
    <source>
        <dbReference type="Proteomes" id="UP001165270"/>
    </source>
</evidence>
<gene>
    <name evidence="3" type="ORF">MQN93_09715</name>
</gene>
<dbReference type="InterPro" id="IPR011990">
    <property type="entry name" value="TPR-like_helical_dom_sf"/>
</dbReference>
<comment type="caution">
    <text evidence="3">The sequence shown here is derived from an EMBL/GenBank/DDBJ whole genome shotgun (WGS) entry which is preliminary data.</text>
</comment>
<evidence type="ECO:0000256" key="2">
    <source>
        <dbReference type="SAM" id="MobiDB-lite"/>
    </source>
</evidence>
<name>A0ABS9XGG4_9ACTN</name>
<feature type="repeat" description="TPR" evidence="1">
    <location>
        <begin position="38"/>
        <end position="71"/>
    </location>
</feature>
<dbReference type="InterPro" id="IPR019734">
    <property type="entry name" value="TPR_rpt"/>
</dbReference>
<feature type="region of interest" description="Disordered" evidence="2">
    <location>
        <begin position="71"/>
        <end position="90"/>
    </location>
</feature>
<sequence length="90" mass="10036">MSDDETPQGTPRSTPRSTPQGTPQSLRAQIRAARLRLADSAADLGTLLRLLGEYTEAERLLRQALEIYEADRAGHRRTPPDRSHTLKELS</sequence>
<evidence type="ECO:0000313" key="3">
    <source>
        <dbReference type="EMBL" id="MCI3239997.1"/>
    </source>
</evidence>
<dbReference type="SUPFAM" id="SSF48452">
    <property type="entry name" value="TPR-like"/>
    <property type="match status" value="1"/>
</dbReference>
<dbReference type="Gene3D" id="1.25.40.10">
    <property type="entry name" value="Tetratricopeptide repeat domain"/>
    <property type="match status" value="1"/>
</dbReference>
<dbReference type="EMBL" id="JALDAX010000003">
    <property type="protein sequence ID" value="MCI3239997.1"/>
    <property type="molecule type" value="Genomic_DNA"/>
</dbReference>
<dbReference type="RefSeq" id="WP_242709125.1">
    <property type="nucleotide sequence ID" value="NZ_JALDAX010000003.1"/>
</dbReference>
<dbReference type="Pfam" id="PF13374">
    <property type="entry name" value="TPR_10"/>
    <property type="match status" value="1"/>
</dbReference>
<feature type="compositionally biased region" description="Polar residues" evidence="2">
    <location>
        <begin position="7"/>
        <end position="25"/>
    </location>
</feature>
<keyword evidence="1" id="KW-0802">TPR repeat</keyword>
<evidence type="ECO:0000256" key="1">
    <source>
        <dbReference type="PROSITE-ProRule" id="PRU00339"/>
    </source>
</evidence>
<keyword evidence="4" id="KW-1185">Reference proteome</keyword>
<dbReference type="Proteomes" id="UP001165270">
    <property type="component" value="Unassembled WGS sequence"/>
</dbReference>